<reference evidence="2" key="2">
    <citation type="submission" date="2025-08" db="UniProtKB">
        <authorList>
            <consortium name="Ensembl"/>
        </authorList>
    </citation>
    <scope>IDENTIFICATION</scope>
</reference>
<proteinExistence type="predicted"/>
<sequence length="131" mass="15289">MKVQLAPSSRSAQTQLTQIYRLKQVFDFSWVDKRRHNDLQLVSFSRTVNVMQIHKELVQVKNDSMREAWIGMRRSSQTGEWYWLNNDPVTDTNWEEGEPGTEDDGQCAIMSLESGKDFGWRDEDCCKAINI</sequence>
<protein>
    <recommendedName>
        <fullName evidence="1">C-type lectin domain-containing protein</fullName>
    </recommendedName>
</protein>
<dbReference type="SUPFAM" id="SSF56436">
    <property type="entry name" value="C-type lectin-like"/>
    <property type="match status" value="1"/>
</dbReference>
<name>A0A8D3B827_SCOMX</name>
<dbReference type="GeneTree" id="ENSGT00940000174712"/>
<organism evidence="2 3">
    <name type="scientific">Scophthalmus maximus</name>
    <name type="common">Turbot</name>
    <name type="synonym">Psetta maxima</name>
    <dbReference type="NCBI Taxonomy" id="52904"/>
    <lineage>
        <taxon>Eukaryota</taxon>
        <taxon>Metazoa</taxon>
        <taxon>Chordata</taxon>
        <taxon>Craniata</taxon>
        <taxon>Vertebrata</taxon>
        <taxon>Euteleostomi</taxon>
        <taxon>Actinopterygii</taxon>
        <taxon>Neopterygii</taxon>
        <taxon>Teleostei</taxon>
        <taxon>Neoteleostei</taxon>
        <taxon>Acanthomorphata</taxon>
        <taxon>Carangaria</taxon>
        <taxon>Pleuronectiformes</taxon>
        <taxon>Pleuronectoidei</taxon>
        <taxon>Scophthalmidae</taxon>
        <taxon>Scophthalmus</taxon>
    </lineage>
</organism>
<dbReference type="InterPro" id="IPR016186">
    <property type="entry name" value="C-type_lectin-like/link_sf"/>
</dbReference>
<dbReference type="Gene3D" id="3.10.100.10">
    <property type="entry name" value="Mannose-Binding Protein A, subunit A"/>
    <property type="match status" value="1"/>
</dbReference>
<dbReference type="Proteomes" id="UP000694558">
    <property type="component" value="Chromosome 16"/>
</dbReference>
<dbReference type="Pfam" id="PF00059">
    <property type="entry name" value="Lectin_C"/>
    <property type="match status" value="1"/>
</dbReference>
<feature type="domain" description="C-type lectin" evidence="1">
    <location>
        <begin position="20"/>
        <end position="125"/>
    </location>
</feature>
<dbReference type="CDD" id="cd00037">
    <property type="entry name" value="CLECT"/>
    <property type="match status" value="1"/>
</dbReference>
<evidence type="ECO:0000313" key="3">
    <source>
        <dbReference type="Proteomes" id="UP000694558"/>
    </source>
</evidence>
<evidence type="ECO:0000259" key="1">
    <source>
        <dbReference type="PROSITE" id="PS50041"/>
    </source>
</evidence>
<dbReference type="InterPro" id="IPR001304">
    <property type="entry name" value="C-type_lectin-like"/>
</dbReference>
<accession>A0A8D3B827</accession>
<dbReference type="AlphaFoldDB" id="A0A8D3B827"/>
<dbReference type="InterPro" id="IPR016187">
    <property type="entry name" value="CTDL_fold"/>
</dbReference>
<dbReference type="PROSITE" id="PS50041">
    <property type="entry name" value="C_TYPE_LECTIN_2"/>
    <property type="match status" value="1"/>
</dbReference>
<evidence type="ECO:0000313" key="2">
    <source>
        <dbReference type="Ensembl" id="ENSSMAP00000029998.2"/>
    </source>
</evidence>
<dbReference type="Ensembl" id="ENSSMAT00000030368.2">
    <property type="protein sequence ID" value="ENSSMAP00000029998.2"/>
    <property type="gene ID" value="ENSSMAG00000030852.1"/>
</dbReference>
<reference evidence="2" key="1">
    <citation type="submission" date="2023-05" db="EMBL/GenBank/DDBJ databases">
        <title>High-quality long-read genome of Scophthalmus maximus.</title>
        <authorList>
            <person name="Lien S."/>
            <person name="Martinez P."/>
        </authorList>
    </citation>
    <scope>NUCLEOTIDE SEQUENCE [LARGE SCALE GENOMIC DNA]</scope>
</reference>